<name>A0ABW3U6N6_9GAMM</name>
<reference evidence="3" key="1">
    <citation type="journal article" date="2019" name="Int. J. Syst. Evol. Microbiol.">
        <title>The Global Catalogue of Microorganisms (GCM) 10K type strain sequencing project: providing services to taxonomists for standard genome sequencing and annotation.</title>
        <authorList>
            <consortium name="The Broad Institute Genomics Platform"/>
            <consortium name="The Broad Institute Genome Sequencing Center for Infectious Disease"/>
            <person name="Wu L."/>
            <person name="Ma J."/>
        </authorList>
    </citation>
    <scope>NUCLEOTIDE SEQUENCE [LARGE SCALE GENOMIC DNA]</scope>
    <source>
        <strain evidence="3">CCUG 54356</strain>
    </source>
</reference>
<dbReference type="InterPro" id="IPR005619">
    <property type="entry name" value="Uncharacterised_YajG"/>
</dbReference>
<keyword evidence="1" id="KW-0732">Signal</keyword>
<keyword evidence="3" id="KW-1185">Reference proteome</keyword>
<keyword evidence="2" id="KW-0449">Lipoprotein</keyword>
<protein>
    <submittedName>
        <fullName evidence="2">YajG family lipoprotein</fullName>
    </submittedName>
</protein>
<evidence type="ECO:0000313" key="3">
    <source>
        <dbReference type="Proteomes" id="UP001597264"/>
    </source>
</evidence>
<sequence length="199" mass="21191">MRMNLPAKRCAALLVCALAAVLLAACAHSPVQVRVQPEVQVAPANIGAGYTLQARGVNQLPGGGLGSLGGIYADSSNITLANNIEQALGDSLSRGFENWSFRTIDGPADVQVVANLTDLRYDSPNKLYTTKVDTGASIQLQVMVGGATFFGNYSTSGKDRNLIKPSREEVEVSINKLLSATLQRAFEDEKLKAFLGQHL</sequence>
<dbReference type="EMBL" id="JBHTLR010000005">
    <property type="protein sequence ID" value="MFD1216024.1"/>
    <property type="molecule type" value="Genomic_DNA"/>
</dbReference>
<feature type="signal peptide" evidence="1">
    <location>
        <begin position="1"/>
        <end position="27"/>
    </location>
</feature>
<gene>
    <name evidence="2" type="ORF">ACFQ2X_05380</name>
</gene>
<evidence type="ECO:0000256" key="1">
    <source>
        <dbReference type="SAM" id="SignalP"/>
    </source>
</evidence>
<evidence type="ECO:0000313" key="2">
    <source>
        <dbReference type="EMBL" id="MFD1216024.1"/>
    </source>
</evidence>
<proteinExistence type="predicted"/>
<feature type="chain" id="PRO_5047265982" evidence="1">
    <location>
        <begin position="28"/>
        <end position="199"/>
    </location>
</feature>
<dbReference type="Pfam" id="PF03923">
    <property type="entry name" value="Lipoprotein_16"/>
    <property type="match status" value="1"/>
</dbReference>
<dbReference type="PROSITE" id="PS51257">
    <property type="entry name" value="PROKAR_LIPOPROTEIN"/>
    <property type="match status" value="1"/>
</dbReference>
<accession>A0ABW3U6N6</accession>
<organism evidence="2 3">
    <name type="scientific">Microbulbifer celer</name>
    <dbReference type="NCBI Taxonomy" id="435905"/>
    <lineage>
        <taxon>Bacteria</taxon>
        <taxon>Pseudomonadati</taxon>
        <taxon>Pseudomonadota</taxon>
        <taxon>Gammaproteobacteria</taxon>
        <taxon>Cellvibrionales</taxon>
        <taxon>Microbulbiferaceae</taxon>
        <taxon>Microbulbifer</taxon>
    </lineage>
</organism>
<dbReference type="Proteomes" id="UP001597264">
    <property type="component" value="Unassembled WGS sequence"/>
</dbReference>
<comment type="caution">
    <text evidence="2">The sequence shown here is derived from an EMBL/GenBank/DDBJ whole genome shotgun (WGS) entry which is preliminary data.</text>
</comment>
<dbReference type="RefSeq" id="WP_230436103.1">
    <property type="nucleotide sequence ID" value="NZ_CP087715.1"/>
</dbReference>